<dbReference type="Proteomes" id="UP000249610">
    <property type="component" value="Unassembled WGS sequence"/>
</dbReference>
<dbReference type="RefSeq" id="WP_111611545.1">
    <property type="nucleotide sequence ID" value="NZ_QLLK01000005.1"/>
</dbReference>
<evidence type="ECO:0000313" key="2">
    <source>
        <dbReference type="Proteomes" id="UP000249610"/>
    </source>
</evidence>
<dbReference type="OrthoDB" id="1439632at2"/>
<gene>
    <name evidence="1" type="ORF">LV83_02200</name>
</gene>
<accession>A0A327PD83</accession>
<reference evidence="1 2" key="1">
    <citation type="submission" date="2018-06" db="EMBL/GenBank/DDBJ databases">
        <title>Genomic Encyclopedia of Archaeal and Bacterial Type Strains, Phase II (KMG-II): from individual species to whole genera.</title>
        <authorList>
            <person name="Goeker M."/>
        </authorList>
    </citation>
    <scope>NUCLEOTIDE SEQUENCE [LARGE SCALE GENOMIC DNA]</scope>
    <source>
        <strain evidence="1 2">DSM 23446</strain>
    </source>
</reference>
<dbReference type="AlphaFoldDB" id="A0A327PD83"/>
<comment type="caution">
    <text evidence="1">The sequence shown here is derived from an EMBL/GenBank/DDBJ whole genome shotgun (WGS) entry which is preliminary data.</text>
</comment>
<organism evidence="1 2">
    <name type="scientific">Algoriphagus yeomjeoni</name>
    <dbReference type="NCBI Taxonomy" id="291403"/>
    <lineage>
        <taxon>Bacteria</taxon>
        <taxon>Pseudomonadati</taxon>
        <taxon>Bacteroidota</taxon>
        <taxon>Cytophagia</taxon>
        <taxon>Cytophagales</taxon>
        <taxon>Cyclobacteriaceae</taxon>
        <taxon>Algoriphagus</taxon>
    </lineage>
</organism>
<keyword evidence="2" id="KW-1185">Reference proteome</keyword>
<name>A0A327PD83_9BACT</name>
<evidence type="ECO:0000313" key="1">
    <source>
        <dbReference type="EMBL" id="RAI90189.1"/>
    </source>
</evidence>
<sequence>MKKIYILLILVLAVVIIIYANSKVQVSEQKVISAAPALMSQDEAVNPGVTLTMEGETYTLEQKDLNPQTNLDFDNDDLKFAIYTNEGRVSVNFNLTKTGILGKGPVFYSIPEANQESVKVDLNFFNQDRESSRMNKRIIFRKGEIQIEKLTKNQLVFTFKGEGSGMTERGDLFPIEGSINMTF</sequence>
<proteinExistence type="predicted"/>
<protein>
    <submittedName>
        <fullName evidence="1">Uncharacterized protein</fullName>
    </submittedName>
</protein>
<dbReference type="EMBL" id="QLLK01000005">
    <property type="protein sequence ID" value="RAI90189.1"/>
    <property type="molecule type" value="Genomic_DNA"/>
</dbReference>